<evidence type="ECO:0000256" key="8">
    <source>
        <dbReference type="ARBA" id="ARBA00048478"/>
    </source>
</evidence>
<dbReference type="GO" id="GO:0006220">
    <property type="term" value="P:pyrimidine nucleotide metabolic process"/>
    <property type="evidence" value="ECO:0007669"/>
    <property type="project" value="UniProtKB-UniRule"/>
</dbReference>
<dbReference type="EC" id="2.7.4.25" evidence="9"/>
<dbReference type="GO" id="GO:0005829">
    <property type="term" value="C:cytosol"/>
    <property type="evidence" value="ECO:0007669"/>
    <property type="project" value="TreeGrafter"/>
</dbReference>
<proteinExistence type="inferred from homology"/>
<dbReference type="GO" id="GO:0005524">
    <property type="term" value="F:ATP binding"/>
    <property type="evidence" value="ECO:0007669"/>
    <property type="project" value="UniProtKB-UniRule"/>
</dbReference>
<evidence type="ECO:0000256" key="3">
    <source>
        <dbReference type="ARBA" id="ARBA00022679"/>
    </source>
</evidence>
<dbReference type="InterPro" id="IPR003136">
    <property type="entry name" value="Cytidylate_kin"/>
</dbReference>
<dbReference type="EMBL" id="FOHA01000003">
    <property type="protein sequence ID" value="SER68850.1"/>
    <property type="molecule type" value="Genomic_DNA"/>
</dbReference>
<dbReference type="Proteomes" id="UP000198948">
    <property type="component" value="Unassembled WGS sequence"/>
</dbReference>
<dbReference type="PANTHER" id="PTHR21299">
    <property type="entry name" value="CYTIDYLATE KINASE/PANTOATE-BETA-ALANINE LIGASE"/>
    <property type="match status" value="1"/>
</dbReference>
<keyword evidence="2 9" id="KW-0963">Cytoplasm</keyword>
<protein>
    <recommendedName>
        <fullName evidence="9">Cytidylate kinase</fullName>
        <shortName evidence="9">CK</shortName>
        <ecNumber evidence="9">2.7.4.25</ecNumber>
    </recommendedName>
    <alternativeName>
        <fullName evidence="9">Cytidine monophosphate kinase</fullName>
        <shortName evidence="9">CMP kinase</shortName>
    </alternativeName>
</protein>
<comment type="subcellular location">
    <subcellularLocation>
        <location evidence="9">Cytoplasm</location>
    </subcellularLocation>
</comment>
<keyword evidence="5 9" id="KW-0418">Kinase</keyword>
<dbReference type="Gene3D" id="3.40.50.300">
    <property type="entry name" value="P-loop containing nucleotide triphosphate hydrolases"/>
    <property type="match status" value="1"/>
</dbReference>
<dbReference type="InterPro" id="IPR011994">
    <property type="entry name" value="Cytidylate_kinase_dom"/>
</dbReference>
<evidence type="ECO:0000256" key="5">
    <source>
        <dbReference type="ARBA" id="ARBA00022777"/>
    </source>
</evidence>
<evidence type="ECO:0000259" key="10">
    <source>
        <dbReference type="Pfam" id="PF02224"/>
    </source>
</evidence>
<evidence type="ECO:0000313" key="11">
    <source>
        <dbReference type="EMBL" id="SER68850.1"/>
    </source>
</evidence>
<comment type="catalytic activity">
    <reaction evidence="8 9">
        <text>CMP + ATP = CDP + ADP</text>
        <dbReference type="Rhea" id="RHEA:11600"/>
        <dbReference type="ChEBI" id="CHEBI:30616"/>
        <dbReference type="ChEBI" id="CHEBI:58069"/>
        <dbReference type="ChEBI" id="CHEBI:60377"/>
        <dbReference type="ChEBI" id="CHEBI:456216"/>
        <dbReference type="EC" id="2.7.4.25"/>
    </reaction>
</comment>
<sequence length="226" mass="25207">MSKKISIAIDGPASAGKSTVAKILAKELHYVYCDTGAMYRAITYQALVNDVDVHDEQALVQLLQKTMITFEPHQEGQKVFVNQQEVTQVIRKPQVTNQVSHVSVHKGVREELVRRQQKIAECGGIVMDGRDIGTAVLPNAEVKIFLIASVEERAERRFLENQKNGIDTPLEKLKEEIATRDHIDSTRKISPLVQAKDAILVDTTGLNIPEVVTKIKEIVSKQVKFA</sequence>
<dbReference type="AlphaFoldDB" id="A0A1H9R853"/>
<dbReference type="GO" id="GO:0036431">
    <property type="term" value="F:dCMP kinase activity"/>
    <property type="evidence" value="ECO:0007669"/>
    <property type="project" value="InterPro"/>
</dbReference>
<dbReference type="SUPFAM" id="SSF52540">
    <property type="entry name" value="P-loop containing nucleoside triphosphate hydrolases"/>
    <property type="match status" value="1"/>
</dbReference>
<comment type="catalytic activity">
    <reaction evidence="7 9">
        <text>dCMP + ATP = dCDP + ADP</text>
        <dbReference type="Rhea" id="RHEA:25094"/>
        <dbReference type="ChEBI" id="CHEBI:30616"/>
        <dbReference type="ChEBI" id="CHEBI:57566"/>
        <dbReference type="ChEBI" id="CHEBI:58593"/>
        <dbReference type="ChEBI" id="CHEBI:456216"/>
        <dbReference type="EC" id="2.7.4.25"/>
    </reaction>
</comment>
<dbReference type="PANTHER" id="PTHR21299:SF2">
    <property type="entry name" value="CYTIDYLATE KINASE"/>
    <property type="match status" value="1"/>
</dbReference>
<dbReference type="NCBIfam" id="TIGR00017">
    <property type="entry name" value="cmk"/>
    <property type="match status" value="1"/>
</dbReference>
<organism evidence="11 12">
    <name type="scientific">Isobaculum melis</name>
    <dbReference type="NCBI Taxonomy" id="142588"/>
    <lineage>
        <taxon>Bacteria</taxon>
        <taxon>Bacillati</taxon>
        <taxon>Bacillota</taxon>
        <taxon>Bacilli</taxon>
        <taxon>Lactobacillales</taxon>
        <taxon>Carnobacteriaceae</taxon>
        <taxon>Isobaculum</taxon>
    </lineage>
</organism>
<evidence type="ECO:0000256" key="2">
    <source>
        <dbReference type="ARBA" id="ARBA00022490"/>
    </source>
</evidence>
<dbReference type="GO" id="GO:0036430">
    <property type="term" value="F:CMP kinase activity"/>
    <property type="evidence" value="ECO:0007669"/>
    <property type="project" value="RHEA"/>
</dbReference>
<keyword evidence="6 9" id="KW-0067">ATP-binding</keyword>
<evidence type="ECO:0000313" key="12">
    <source>
        <dbReference type="Proteomes" id="UP000198948"/>
    </source>
</evidence>
<evidence type="ECO:0000256" key="6">
    <source>
        <dbReference type="ARBA" id="ARBA00022840"/>
    </source>
</evidence>
<comment type="similarity">
    <text evidence="1 9">Belongs to the cytidylate kinase family. Type 1 subfamily.</text>
</comment>
<name>A0A1H9R853_9LACT</name>
<feature type="binding site" evidence="9">
    <location>
        <begin position="11"/>
        <end position="19"/>
    </location>
    <ligand>
        <name>ATP</name>
        <dbReference type="ChEBI" id="CHEBI:30616"/>
    </ligand>
</feature>
<accession>A0A1H9R853</accession>
<keyword evidence="4 9" id="KW-0547">Nucleotide-binding</keyword>
<keyword evidence="12" id="KW-1185">Reference proteome</keyword>
<dbReference type="GO" id="GO:0015949">
    <property type="term" value="P:nucleobase-containing small molecule interconversion"/>
    <property type="evidence" value="ECO:0007669"/>
    <property type="project" value="TreeGrafter"/>
</dbReference>
<evidence type="ECO:0000256" key="7">
    <source>
        <dbReference type="ARBA" id="ARBA00047615"/>
    </source>
</evidence>
<evidence type="ECO:0000256" key="9">
    <source>
        <dbReference type="HAMAP-Rule" id="MF_00238"/>
    </source>
</evidence>
<dbReference type="Pfam" id="PF02224">
    <property type="entry name" value="Cytidylate_kin"/>
    <property type="match status" value="1"/>
</dbReference>
<keyword evidence="3 9" id="KW-0808">Transferase</keyword>
<dbReference type="STRING" id="142588.SAMN04488559_103118"/>
<evidence type="ECO:0000256" key="4">
    <source>
        <dbReference type="ARBA" id="ARBA00022741"/>
    </source>
</evidence>
<dbReference type="CDD" id="cd02020">
    <property type="entry name" value="CMPK"/>
    <property type="match status" value="1"/>
</dbReference>
<dbReference type="InterPro" id="IPR027417">
    <property type="entry name" value="P-loop_NTPase"/>
</dbReference>
<gene>
    <name evidence="9" type="primary">cmk</name>
    <name evidence="11" type="ORF">SAMN04488559_103118</name>
</gene>
<feature type="domain" description="Cytidylate kinase" evidence="10">
    <location>
        <begin position="7"/>
        <end position="219"/>
    </location>
</feature>
<reference evidence="11 12" key="1">
    <citation type="submission" date="2016-10" db="EMBL/GenBank/DDBJ databases">
        <authorList>
            <person name="de Groot N.N."/>
        </authorList>
    </citation>
    <scope>NUCLEOTIDE SEQUENCE [LARGE SCALE GENOMIC DNA]</scope>
    <source>
        <strain evidence="11 12">DSM 13760</strain>
    </source>
</reference>
<evidence type="ECO:0000256" key="1">
    <source>
        <dbReference type="ARBA" id="ARBA00009427"/>
    </source>
</evidence>
<dbReference type="HAMAP" id="MF_00238">
    <property type="entry name" value="Cytidyl_kinase_type1"/>
    <property type="match status" value="1"/>
</dbReference>
<dbReference type="FunFam" id="3.40.50.300:FF:000484">
    <property type="entry name" value="Cytidylate kinase"/>
    <property type="match status" value="1"/>
</dbReference>